<organism evidence="1 2">
    <name type="scientific">Forsythia ovata</name>
    <dbReference type="NCBI Taxonomy" id="205694"/>
    <lineage>
        <taxon>Eukaryota</taxon>
        <taxon>Viridiplantae</taxon>
        <taxon>Streptophyta</taxon>
        <taxon>Embryophyta</taxon>
        <taxon>Tracheophyta</taxon>
        <taxon>Spermatophyta</taxon>
        <taxon>Magnoliopsida</taxon>
        <taxon>eudicotyledons</taxon>
        <taxon>Gunneridae</taxon>
        <taxon>Pentapetalae</taxon>
        <taxon>asterids</taxon>
        <taxon>lamiids</taxon>
        <taxon>Lamiales</taxon>
        <taxon>Oleaceae</taxon>
        <taxon>Forsythieae</taxon>
        <taxon>Forsythia</taxon>
    </lineage>
</organism>
<keyword evidence="2" id="KW-1185">Reference proteome</keyword>
<dbReference type="PANTHER" id="PTHR22761">
    <property type="entry name" value="CHARGED MULTIVESICULAR BODY PROTEIN"/>
    <property type="match status" value="1"/>
</dbReference>
<dbReference type="PANTHER" id="PTHR22761:SF7">
    <property type="entry name" value="SNF7 FAMILY PROTEIN"/>
    <property type="match status" value="1"/>
</dbReference>
<comment type="caution">
    <text evidence="1">The sequence shown here is derived from an EMBL/GenBank/DDBJ whole genome shotgun (WGS) entry which is preliminary data.</text>
</comment>
<evidence type="ECO:0000313" key="2">
    <source>
        <dbReference type="Proteomes" id="UP001604277"/>
    </source>
</evidence>
<dbReference type="EMBL" id="JBFOLJ010000013">
    <property type="protein sequence ID" value="KAL2482413.1"/>
    <property type="molecule type" value="Genomic_DNA"/>
</dbReference>
<dbReference type="AlphaFoldDB" id="A0ABD1R1Y2"/>
<proteinExistence type="predicted"/>
<dbReference type="Pfam" id="PF03357">
    <property type="entry name" value="Snf7"/>
    <property type="match status" value="1"/>
</dbReference>
<reference evidence="2" key="1">
    <citation type="submission" date="2024-07" db="EMBL/GenBank/DDBJ databases">
        <title>Two chromosome-level genome assemblies of Korean endemic species Abeliophyllum distichum and Forsythia ovata (Oleaceae).</title>
        <authorList>
            <person name="Jang H."/>
        </authorList>
    </citation>
    <scope>NUCLEOTIDE SEQUENCE [LARGE SCALE GENOMIC DNA]</scope>
</reference>
<dbReference type="Proteomes" id="UP001604277">
    <property type="component" value="Unassembled WGS sequence"/>
</dbReference>
<dbReference type="Pfam" id="PF25880">
    <property type="entry name" value="WHD_CHMP7_1st"/>
    <property type="match status" value="1"/>
</dbReference>
<sequence length="455" mass="51085">MDVEKRDIEEAEEMMMKMVADFLRKEVRDWDNEDKMKARFKALSGQRCDWEPLYLFWRDLIIKVARHLHIFILRPLHIKHLWFRQGGLSPLCLDRVLVEMYNAGDLLPVAHLLDPTTEGWRLPQILRKAALVMGLSRASTPLDGLTEDCYILAPLLKEKSLEVVKCFSENHWTPSCIITMKKFQEICGGSKEASAILSYLSECRKAKYFVVNKIDRIEGVKVCLDPGVVSSITSIDYNVLHLIWTVEKLEQQLDLIDQRYEKSKKSALASLKGRNKSAALRYAKELKLTSQSRDKCTNLLDRVEEVLGVIADAESSNKVSEAIQISTQALKDNQTSIEEVTLCLQDLDENIDSLKQVDKVLGSNLALAEIGDEDLEDEFTKLELEIESQPSQNLVKVGIDDSTGVAEVSAATNSLSNALSNLNLKEGAALESVTGYSVKTTNKNPVSKEANLEPA</sequence>
<accession>A0ABD1R1Y2</accession>
<dbReference type="InterPro" id="IPR005024">
    <property type="entry name" value="Snf7_fam"/>
</dbReference>
<dbReference type="Gene3D" id="6.10.140.1230">
    <property type="match status" value="1"/>
</dbReference>
<evidence type="ECO:0000313" key="1">
    <source>
        <dbReference type="EMBL" id="KAL2482413.1"/>
    </source>
</evidence>
<gene>
    <name evidence="1" type="ORF">Fot_43857</name>
</gene>
<name>A0ABD1R1Y2_9LAMI</name>
<protein>
    <submittedName>
        <fullName evidence="1">SNF7 family protein</fullName>
    </submittedName>
</protein>